<dbReference type="InterPro" id="IPR010105">
    <property type="entry name" value="TonB_sidphr_rcpt"/>
</dbReference>
<evidence type="ECO:0000259" key="13">
    <source>
        <dbReference type="Pfam" id="PF00593"/>
    </source>
</evidence>
<dbReference type="AlphaFoldDB" id="C6RI01"/>
<dbReference type="SUPFAM" id="SSF56935">
    <property type="entry name" value="Porins"/>
    <property type="match status" value="1"/>
</dbReference>
<evidence type="ECO:0000256" key="10">
    <source>
        <dbReference type="PROSITE-ProRule" id="PRU01360"/>
    </source>
</evidence>
<keyword evidence="16" id="KW-1185">Reference proteome</keyword>
<protein>
    <submittedName>
        <fullName evidence="15">TonB-dependent siderophore receptor</fullName>
    </submittedName>
</protein>
<dbReference type="InterPro" id="IPR012910">
    <property type="entry name" value="Plug_dom"/>
</dbReference>
<dbReference type="InterPro" id="IPR036942">
    <property type="entry name" value="Beta-barrel_TonB_sf"/>
</dbReference>
<sequence>MNAQCKFVGLSMCLACSLYAVDANLGEVTAYGKTDISATEGTGSYTTQNMNTATGLDLTIRETPQTVTIIPDQLVKDLNLNDVDKALSYAPGITTTSRFGMNLPMSRGFNIDNIQEDGMQSTTALAAQGLYGQSKEHTDMAFYDRVEVLCGVAGLTQSNGEPGGTINLARKRPQKTFGANLSLGIGSWDTYRSVADVTGGLNSDGSVRGRVIGALGKDGSFRDIKGNKRGAVSAMIETDIGDSTNALAGIIYQKSRGVYDPFGVPVVGKNGEELNLNRKTTFISDWSRAIYEKYNLFLDLEHYFNDSIKAYAKFNYTDSKSTLKFGGWHGVNRDPITRYIGYDRYDNASKEFSFKTGIDANYDLFGQNHDFFTSITMSRETFTQHDRDVFTGAANLTYNTFNKGLINNEPNWGDMTALCALGTNCYNLHYNTKIYQQMFTIGTRYNFSDDWHLLLGARYSWLKRNSTTDNYRRGTHTVTQEVKKHKLTPYIGLTWDFARDHSLYASYTEIYKPQTATDRNDEILKPIVGYNAEIGLKSEFFDGALNTTVALFQIEQENRAIQDYEYYVATNKNRSVAEGKVRSRGLDIEANGAITDRWKIFGGYTYNKSEYMKDETHNPTSVDYRKGANAKPWIPKHIVKVYTSYELPLVAQQKLVFGTGVRYQTKTNNMYSRYNITTGAYYPANDIPDQKAYALWDANIAYYYDKHFNVNLSVKNITDEKYFINQNNRVAGQNNFYGEPRNFMVTFNYAY</sequence>
<dbReference type="eggNOG" id="COG4773">
    <property type="taxonomic scope" value="Bacteria"/>
</dbReference>
<name>C6RI01_9BACT</name>
<dbReference type="GO" id="GO:0038023">
    <property type="term" value="F:signaling receptor activity"/>
    <property type="evidence" value="ECO:0007669"/>
    <property type="project" value="InterPro"/>
</dbReference>
<dbReference type="InterPro" id="IPR037066">
    <property type="entry name" value="Plug_dom_sf"/>
</dbReference>
<dbReference type="PANTHER" id="PTHR32552">
    <property type="entry name" value="FERRICHROME IRON RECEPTOR-RELATED"/>
    <property type="match status" value="1"/>
</dbReference>
<evidence type="ECO:0000259" key="14">
    <source>
        <dbReference type="Pfam" id="PF07715"/>
    </source>
</evidence>
<gene>
    <name evidence="15" type="ORF">CAMSH0001_1111</name>
</gene>
<comment type="subcellular location">
    <subcellularLocation>
        <location evidence="1 10">Cell outer membrane</location>
        <topology evidence="1 10">Multi-pass membrane protein</topology>
    </subcellularLocation>
</comment>
<dbReference type="PANTHER" id="PTHR32552:SF74">
    <property type="entry name" value="HYDROXAMATE SIDEROPHORE RECEPTOR FHUE"/>
    <property type="match status" value="1"/>
</dbReference>
<dbReference type="GO" id="GO:0009279">
    <property type="term" value="C:cell outer membrane"/>
    <property type="evidence" value="ECO:0007669"/>
    <property type="project" value="UniProtKB-SubCell"/>
</dbReference>
<evidence type="ECO:0000313" key="16">
    <source>
        <dbReference type="Proteomes" id="UP000003107"/>
    </source>
</evidence>
<keyword evidence="12" id="KW-0732">Signal</keyword>
<dbReference type="Gene3D" id="2.40.170.20">
    <property type="entry name" value="TonB-dependent receptor, beta-barrel domain"/>
    <property type="match status" value="1"/>
</dbReference>
<evidence type="ECO:0000256" key="3">
    <source>
        <dbReference type="ARBA" id="ARBA00022448"/>
    </source>
</evidence>
<dbReference type="GeneID" id="60989528"/>
<organism evidence="15 16">
    <name type="scientific">Campylobacter showae RM3277</name>
    <dbReference type="NCBI Taxonomy" id="553219"/>
    <lineage>
        <taxon>Bacteria</taxon>
        <taxon>Pseudomonadati</taxon>
        <taxon>Campylobacterota</taxon>
        <taxon>Epsilonproteobacteria</taxon>
        <taxon>Campylobacterales</taxon>
        <taxon>Campylobacteraceae</taxon>
        <taxon>Campylobacter</taxon>
    </lineage>
</organism>
<evidence type="ECO:0000256" key="4">
    <source>
        <dbReference type="ARBA" id="ARBA00022452"/>
    </source>
</evidence>
<feature type="signal peptide" evidence="12">
    <location>
        <begin position="1"/>
        <end position="20"/>
    </location>
</feature>
<dbReference type="EMBL" id="ACVQ01000028">
    <property type="protein sequence ID" value="EET79031.1"/>
    <property type="molecule type" value="Genomic_DNA"/>
</dbReference>
<feature type="domain" description="TonB-dependent receptor plug" evidence="14">
    <location>
        <begin position="60"/>
        <end position="165"/>
    </location>
</feature>
<feature type="domain" description="TonB-dependent receptor-like beta-barrel" evidence="13">
    <location>
        <begin position="272"/>
        <end position="717"/>
    </location>
</feature>
<feature type="chain" id="PRO_5002970045" evidence="12">
    <location>
        <begin position="21"/>
        <end position="751"/>
    </location>
</feature>
<evidence type="ECO:0000313" key="15">
    <source>
        <dbReference type="EMBL" id="EET79031.1"/>
    </source>
</evidence>
<evidence type="ECO:0000256" key="8">
    <source>
        <dbReference type="ARBA" id="ARBA00023170"/>
    </source>
</evidence>
<evidence type="ECO:0000256" key="2">
    <source>
        <dbReference type="ARBA" id="ARBA00009810"/>
    </source>
</evidence>
<dbReference type="Gene3D" id="2.170.130.10">
    <property type="entry name" value="TonB-dependent receptor, plug domain"/>
    <property type="match status" value="1"/>
</dbReference>
<accession>C6RI01</accession>
<keyword evidence="5 10" id="KW-0812">Transmembrane</keyword>
<dbReference type="InterPro" id="IPR039426">
    <property type="entry name" value="TonB-dep_rcpt-like"/>
</dbReference>
<reference evidence="15 16" key="1">
    <citation type="submission" date="2009-07" db="EMBL/GenBank/DDBJ databases">
        <authorList>
            <person name="Madupu R."/>
            <person name="Sebastian Y."/>
            <person name="Durkin A.S."/>
            <person name="Torralba M."/>
            <person name="Methe B."/>
            <person name="Sutton G.G."/>
            <person name="Strausberg R.L."/>
            <person name="Nelson K.E."/>
        </authorList>
    </citation>
    <scope>NUCLEOTIDE SEQUENCE [LARGE SCALE GENOMIC DNA]</scope>
    <source>
        <strain evidence="15 16">RM3277</strain>
    </source>
</reference>
<dbReference type="STRING" id="553219.CAMSH0001_1111"/>
<dbReference type="Pfam" id="PF00593">
    <property type="entry name" value="TonB_dep_Rec_b-barrel"/>
    <property type="match status" value="1"/>
</dbReference>
<dbReference type="GO" id="GO:0015344">
    <property type="term" value="F:siderophore uptake transmembrane transporter activity"/>
    <property type="evidence" value="ECO:0007669"/>
    <property type="project" value="TreeGrafter"/>
</dbReference>
<evidence type="ECO:0000256" key="1">
    <source>
        <dbReference type="ARBA" id="ARBA00004571"/>
    </source>
</evidence>
<dbReference type="Pfam" id="PF07715">
    <property type="entry name" value="Plug"/>
    <property type="match status" value="1"/>
</dbReference>
<keyword evidence="8 15" id="KW-0675">Receptor</keyword>
<dbReference type="RefSeq" id="WP_002949434.1">
    <property type="nucleotide sequence ID" value="NZ_ACVQ01000028.1"/>
</dbReference>
<dbReference type="Proteomes" id="UP000003107">
    <property type="component" value="Unassembled WGS sequence"/>
</dbReference>
<dbReference type="NCBIfam" id="TIGR01783">
    <property type="entry name" value="TonB-siderophor"/>
    <property type="match status" value="1"/>
</dbReference>
<evidence type="ECO:0000256" key="11">
    <source>
        <dbReference type="RuleBase" id="RU003357"/>
    </source>
</evidence>
<keyword evidence="7 10" id="KW-0472">Membrane</keyword>
<proteinExistence type="inferred from homology"/>
<dbReference type="InterPro" id="IPR000531">
    <property type="entry name" value="Beta-barrel_TonB"/>
</dbReference>
<dbReference type="GO" id="GO:0015891">
    <property type="term" value="P:siderophore transport"/>
    <property type="evidence" value="ECO:0007669"/>
    <property type="project" value="InterPro"/>
</dbReference>
<keyword evidence="4 10" id="KW-1134">Transmembrane beta strand</keyword>
<comment type="caution">
    <text evidence="15">The sequence shown here is derived from an EMBL/GenBank/DDBJ whole genome shotgun (WGS) entry which is preliminary data.</text>
</comment>
<dbReference type="PROSITE" id="PS52016">
    <property type="entry name" value="TONB_DEPENDENT_REC_3"/>
    <property type="match status" value="1"/>
</dbReference>
<comment type="similarity">
    <text evidence="2 10 11">Belongs to the TonB-dependent receptor family.</text>
</comment>
<evidence type="ECO:0000256" key="5">
    <source>
        <dbReference type="ARBA" id="ARBA00022692"/>
    </source>
</evidence>
<keyword evidence="6 11" id="KW-0798">TonB box</keyword>
<evidence type="ECO:0000256" key="9">
    <source>
        <dbReference type="ARBA" id="ARBA00023237"/>
    </source>
</evidence>
<evidence type="ECO:0000256" key="12">
    <source>
        <dbReference type="SAM" id="SignalP"/>
    </source>
</evidence>
<keyword evidence="3 10" id="KW-0813">Transport</keyword>
<evidence type="ECO:0000256" key="6">
    <source>
        <dbReference type="ARBA" id="ARBA00023077"/>
    </source>
</evidence>
<keyword evidence="9 10" id="KW-0998">Cell outer membrane</keyword>
<evidence type="ECO:0000256" key="7">
    <source>
        <dbReference type="ARBA" id="ARBA00023136"/>
    </source>
</evidence>
<dbReference type="CDD" id="cd01347">
    <property type="entry name" value="ligand_gated_channel"/>
    <property type="match status" value="1"/>
</dbReference>